<gene>
    <name evidence="2" type="ORF">Ctob_002896</name>
</gene>
<dbReference type="AlphaFoldDB" id="A0A0M0JLB8"/>
<keyword evidence="1" id="KW-0175">Coiled coil</keyword>
<proteinExistence type="predicted"/>
<protein>
    <submittedName>
        <fullName evidence="2">Uncharacterized protein</fullName>
    </submittedName>
</protein>
<dbReference type="Proteomes" id="UP000037460">
    <property type="component" value="Unassembled WGS sequence"/>
</dbReference>
<name>A0A0M0JLB8_9EUKA</name>
<keyword evidence="3" id="KW-1185">Reference proteome</keyword>
<reference evidence="3" key="1">
    <citation type="journal article" date="2015" name="PLoS Genet.">
        <title>Genome Sequence and Transcriptome Analyses of Chrysochromulina tobin: Metabolic Tools for Enhanced Algal Fitness in the Prominent Order Prymnesiales (Haptophyceae).</title>
        <authorList>
            <person name="Hovde B.T."/>
            <person name="Deodato C.R."/>
            <person name="Hunsperger H.M."/>
            <person name="Ryken S.A."/>
            <person name="Yost W."/>
            <person name="Jha R.K."/>
            <person name="Patterson J."/>
            <person name="Monnat R.J. Jr."/>
            <person name="Barlow S.B."/>
            <person name="Starkenburg S.R."/>
            <person name="Cattolico R.A."/>
        </authorList>
    </citation>
    <scope>NUCLEOTIDE SEQUENCE</scope>
    <source>
        <strain evidence="3">CCMP291</strain>
    </source>
</reference>
<feature type="coiled-coil region" evidence="1">
    <location>
        <begin position="13"/>
        <end position="139"/>
    </location>
</feature>
<organism evidence="2 3">
    <name type="scientific">Chrysochromulina tobinii</name>
    <dbReference type="NCBI Taxonomy" id="1460289"/>
    <lineage>
        <taxon>Eukaryota</taxon>
        <taxon>Haptista</taxon>
        <taxon>Haptophyta</taxon>
        <taxon>Prymnesiophyceae</taxon>
        <taxon>Prymnesiales</taxon>
        <taxon>Chrysochromulinaceae</taxon>
        <taxon>Chrysochromulina</taxon>
    </lineage>
</organism>
<feature type="coiled-coil region" evidence="1">
    <location>
        <begin position="312"/>
        <end position="392"/>
    </location>
</feature>
<evidence type="ECO:0000313" key="3">
    <source>
        <dbReference type="Proteomes" id="UP000037460"/>
    </source>
</evidence>
<dbReference type="EMBL" id="JWZX01002736">
    <property type="protein sequence ID" value="KOO27280.1"/>
    <property type="molecule type" value="Genomic_DNA"/>
</dbReference>
<evidence type="ECO:0000313" key="2">
    <source>
        <dbReference type="EMBL" id="KOO27280.1"/>
    </source>
</evidence>
<sequence length="392" mass="45095">MKAELLTEEGRKIQRLEEALTKALGALAVVTDERKALAQQCAQLDGGLAMEALAKEEAEAKAKRERIELMHKQVTQFFDFWRLDVLHLKAAREAKAAHEREVQAAQARMDLLSQLDRMKADYERRLAASEAERMALHAKLLVLDGGQSQMEAMLEAQAKMERERRIELMRRQSGRRFMNVHHLERLLKQAELDKQAALKRQAVEFTGSTEEVLAMRAAAEKEERIELLRRQSVRRLLNAALANGWSAWVELWAARTDAKRKLRLAARSFRSPGISDAFDVWFAVVAALQQRQRLREERRRSLGLEGKALTLSEQMQRKCAEYERRLQAAELDKETALKRQLVELTGTADEVEIEKLKLDHEREIAELRLEHKKHLERQLTVLTGSAEQAEDE</sequence>
<accession>A0A0M0JLB8</accession>
<comment type="caution">
    <text evidence="2">The sequence shown here is derived from an EMBL/GenBank/DDBJ whole genome shotgun (WGS) entry which is preliminary data.</text>
</comment>
<evidence type="ECO:0000256" key="1">
    <source>
        <dbReference type="SAM" id="Coils"/>
    </source>
</evidence>